<evidence type="ECO:0000313" key="3">
    <source>
        <dbReference type="Proteomes" id="UP000033999"/>
    </source>
</evidence>
<dbReference type="GO" id="GO:0008757">
    <property type="term" value="F:S-adenosylmethionine-dependent methyltransferase activity"/>
    <property type="evidence" value="ECO:0007669"/>
    <property type="project" value="InterPro"/>
</dbReference>
<keyword evidence="2" id="KW-0808">Transferase</keyword>
<proteinExistence type="predicted"/>
<dbReference type="Proteomes" id="UP000033999">
    <property type="component" value="Unassembled WGS sequence"/>
</dbReference>
<dbReference type="InterPro" id="IPR013216">
    <property type="entry name" value="Methyltransf_11"/>
</dbReference>
<feature type="domain" description="Methyltransferase type 11" evidence="1">
    <location>
        <begin position="3"/>
        <end position="46"/>
    </location>
</feature>
<accession>A0A0G1MHS1</accession>
<name>A0A0G1MHS1_9BACT</name>
<keyword evidence="2" id="KW-0489">Methyltransferase</keyword>
<dbReference type="InterPro" id="IPR029063">
    <property type="entry name" value="SAM-dependent_MTases_sf"/>
</dbReference>
<organism evidence="2 3">
    <name type="scientific">Candidatus Magasanikbacteria bacterium GW2011_GWA2_45_39</name>
    <dbReference type="NCBI Taxonomy" id="1619041"/>
    <lineage>
        <taxon>Bacteria</taxon>
        <taxon>Candidatus Magasanikiibacteriota</taxon>
    </lineage>
</organism>
<dbReference type="SUPFAM" id="SSF53335">
    <property type="entry name" value="S-adenosyl-L-methionine-dependent methyltransferases"/>
    <property type="match status" value="1"/>
</dbReference>
<evidence type="ECO:0000259" key="1">
    <source>
        <dbReference type="Pfam" id="PF08241"/>
    </source>
</evidence>
<dbReference type="GO" id="GO:0032259">
    <property type="term" value="P:methylation"/>
    <property type="evidence" value="ECO:0007669"/>
    <property type="project" value="UniProtKB-KW"/>
</dbReference>
<dbReference type="Pfam" id="PF08241">
    <property type="entry name" value="Methyltransf_11"/>
    <property type="match status" value="1"/>
</dbReference>
<reference evidence="2 3" key="1">
    <citation type="journal article" date="2015" name="Nature">
        <title>rRNA introns, odd ribosomes, and small enigmatic genomes across a large radiation of phyla.</title>
        <authorList>
            <person name="Brown C.T."/>
            <person name="Hug L.A."/>
            <person name="Thomas B.C."/>
            <person name="Sharon I."/>
            <person name="Castelle C.J."/>
            <person name="Singh A."/>
            <person name="Wilkins M.J."/>
            <person name="Williams K.H."/>
            <person name="Banfield J.F."/>
        </authorList>
    </citation>
    <scope>NUCLEOTIDE SEQUENCE [LARGE SCALE GENOMIC DNA]</scope>
</reference>
<gene>
    <name evidence="2" type="ORF">UX10_C0006G0025</name>
</gene>
<evidence type="ECO:0000313" key="2">
    <source>
        <dbReference type="EMBL" id="KKU07754.1"/>
    </source>
</evidence>
<dbReference type="EMBL" id="LCKX01000006">
    <property type="protein sequence ID" value="KKU07754.1"/>
    <property type="molecule type" value="Genomic_DNA"/>
</dbReference>
<dbReference type="AlphaFoldDB" id="A0A0G1MHS1"/>
<protein>
    <submittedName>
        <fullName evidence="2">Methyltransferase type 11</fullName>
    </submittedName>
</protein>
<dbReference type="Gene3D" id="3.40.50.150">
    <property type="entry name" value="Vaccinia Virus protein VP39"/>
    <property type="match status" value="1"/>
</dbReference>
<sequence length="101" mass="11896">GKELPVSDNQIDFVFSYLTFRHLPSKAILEEYVQEIVRVLKIGGVVKVQLRTGPEVYRWRWFHGVSFFAEEARQLFEQKGLKVLKIEEEDAKSLWVIVKKM</sequence>
<comment type="caution">
    <text evidence="2">The sequence shown here is derived from an EMBL/GenBank/DDBJ whole genome shotgun (WGS) entry which is preliminary data.</text>
</comment>
<feature type="non-terminal residue" evidence="2">
    <location>
        <position position="1"/>
    </location>
</feature>